<evidence type="ECO:0000313" key="11">
    <source>
        <dbReference type="Proteomes" id="UP000694388"/>
    </source>
</evidence>
<dbReference type="InterPro" id="IPR046347">
    <property type="entry name" value="bZIP_sf"/>
</dbReference>
<dbReference type="Pfam" id="PF00170">
    <property type="entry name" value="bZIP_1"/>
    <property type="match status" value="1"/>
</dbReference>
<dbReference type="Gene3D" id="1.20.5.170">
    <property type="match status" value="1"/>
</dbReference>
<evidence type="ECO:0000256" key="6">
    <source>
        <dbReference type="ARBA" id="ARBA00040165"/>
    </source>
</evidence>
<dbReference type="AlphaFoldDB" id="A0A8C4Q3G9"/>
<dbReference type="InterPro" id="IPR004827">
    <property type="entry name" value="bZIP"/>
</dbReference>
<evidence type="ECO:0000256" key="5">
    <source>
        <dbReference type="ARBA" id="ARBA00023242"/>
    </source>
</evidence>
<dbReference type="PROSITE" id="PS50217">
    <property type="entry name" value="BZIP"/>
    <property type="match status" value="1"/>
</dbReference>
<dbReference type="OMA" id="NECEHLE"/>
<keyword evidence="7" id="KW-0175">Coiled coil</keyword>
<keyword evidence="5" id="KW-0539">Nucleus</keyword>
<dbReference type="Ensembl" id="ENSEBUT00000009982.1">
    <property type="protein sequence ID" value="ENSEBUP00000009458.1"/>
    <property type="gene ID" value="ENSEBUG00000006095.1"/>
</dbReference>
<dbReference type="GO" id="GO:0000981">
    <property type="term" value="F:DNA-binding transcription factor activity, RNA polymerase II-specific"/>
    <property type="evidence" value="ECO:0007669"/>
    <property type="project" value="TreeGrafter"/>
</dbReference>
<sequence>MMRTTRRRRRRRRKLQKNRKNAIAARLNRQRKKRYVEGLEVQVGDLEHEKQQLQNECEHLEGRVKQLEGEVVYLRSVLSNDSALAGLLNLVTCAGRTGLLKTHTSPRTNSLAAEHDYAGCGENKMSFRAECVDTVLERAERNGSRYPLTESETPKNGVSVGGLCLHVDRGLVSVELCAVCAQQAADLRKAKNIQE</sequence>
<proteinExistence type="predicted"/>
<keyword evidence="1" id="KW-0832">Ubl conjugation</keyword>
<dbReference type="GeneTree" id="ENSGT00390000016589"/>
<evidence type="ECO:0000313" key="10">
    <source>
        <dbReference type="Ensembl" id="ENSEBUP00000009458.1"/>
    </source>
</evidence>
<protein>
    <recommendedName>
        <fullName evidence="6">X-box-binding protein 1</fullName>
    </recommendedName>
</protein>
<organism evidence="10 11">
    <name type="scientific">Eptatretus burgeri</name>
    <name type="common">Inshore hagfish</name>
    <dbReference type="NCBI Taxonomy" id="7764"/>
    <lineage>
        <taxon>Eukaryota</taxon>
        <taxon>Metazoa</taxon>
        <taxon>Chordata</taxon>
        <taxon>Craniata</taxon>
        <taxon>Vertebrata</taxon>
        <taxon>Cyclostomata</taxon>
        <taxon>Myxini</taxon>
        <taxon>Myxiniformes</taxon>
        <taxon>Myxinidae</taxon>
        <taxon>Eptatretinae</taxon>
        <taxon>Eptatretus</taxon>
    </lineage>
</organism>
<dbReference type="SUPFAM" id="SSF57959">
    <property type="entry name" value="Leucine zipper domain"/>
    <property type="match status" value="1"/>
</dbReference>
<reference evidence="10" key="1">
    <citation type="submission" date="2025-05" db="UniProtKB">
        <authorList>
            <consortium name="Ensembl"/>
        </authorList>
    </citation>
    <scope>IDENTIFICATION</scope>
</reference>
<evidence type="ECO:0000256" key="2">
    <source>
        <dbReference type="ARBA" id="ARBA00023015"/>
    </source>
</evidence>
<dbReference type="Proteomes" id="UP000694388">
    <property type="component" value="Unplaced"/>
</dbReference>
<dbReference type="GO" id="GO:0005634">
    <property type="term" value="C:nucleus"/>
    <property type="evidence" value="ECO:0007669"/>
    <property type="project" value="TreeGrafter"/>
</dbReference>
<keyword evidence="11" id="KW-1185">Reference proteome</keyword>
<keyword evidence="4" id="KW-0804">Transcription</keyword>
<dbReference type="Ensembl" id="ENSEBUT00000009991.1">
    <property type="protein sequence ID" value="ENSEBUP00000009468.1"/>
    <property type="gene ID" value="ENSEBUG00000006095.1"/>
</dbReference>
<feature type="region of interest" description="Disordered" evidence="8">
    <location>
        <begin position="1"/>
        <end position="20"/>
    </location>
</feature>
<dbReference type="SMART" id="SM00338">
    <property type="entry name" value="BRLZ"/>
    <property type="match status" value="1"/>
</dbReference>
<evidence type="ECO:0000256" key="8">
    <source>
        <dbReference type="SAM" id="MobiDB-lite"/>
    </source>
</evidence>
<evidence type="ECO:0000256" key="4">
    <source>
        <dbReference type="ARBA" id="ARBA00023163"/>
    </source>
</evidence>
<name>A0A8C4Q3G9_EPTBU</name>
<feature type="coiled-coil region" evidence="7">
    <location>
        <begin position="36"/>
        <end position="70"/>
    </location>
</feature>
<evidence type="ECO:0000256" key="7">
    <source>
        <dbReference type="SAM" id="Coils"/>
    </source>
</evidence>
<dbReference type="PANTHER" id="PTHR46542:SF1">
    <property type="entry name" value="X-BOX BINDING PROTEIN 1"/>
    <property type="match status" value="1"/>
</dbReference>
<evidence type="ECO:0000256" key="3">
    <source>
        <dbReference type="ARBA" id="ARBA00023125"/>
    </source>
</evidence>
<evidence type="ECO:0000259" key="9">
    <source>
        <dbReference type="PROSITE" id="PS50217"/>
    </source>
</evidence>
<feature type="domain" description="BZIP" evidence="9">
    <location>
        <begin position="11"/>
        <end position="74"/>
    </location>
</feature>
<keyword evidence="2" id="KW-0805">Transcription regulation</keyword>
<evidence type="ECO:0000256" key="1">
    <source>
        <dbReference type="ARBA" id="ARBA00022843"/>
    </source>
</evidence>
<dbReference type="PANTHER" id="PTHR46542">
    <property type="entry name" value="X-BOX BINDING PROTEIN 1"/>
    <property type="match status" value="1"/>
</dbReference>
<keyword evidence="3" id="KW-0238">DNA-binding</keyword>
<accession>A0A8C4Q3G9</accession>
<dbReference type="InterPro" id="IPR052470">
    <property type="entry name" value="ER_Stress-Reg_TF"/>
</dbReference>
<dbReference type="GO" id="GO:0000977">
    <property type="term" value="F:RNA polymerase II transcription regulatory region sequence-specific DNA binding"/>
    <property type="evidence" value="ECO:0007669"/>
    <property type="project" value="TreeGrafter"/>
</dbReference>